<evidence type="ECO:0000313" key="7">
    <source>
        <dbReference type="Ensembl" id="ENSKMAP00000003120.1"/>
    </source>
</evidence>
<protein>
    <submittedName>
        <fullName evidence="7">Immune-associated nucleotide-binding protein 12-like</fullName>
    </submittedName>
</protein>
<dbReference type="InterPro" id="IPR006703">
    <property type="entry name" value="G_AIG1"/>
</dbReference>
<dbReference type="GeneID" id="108250296"/>
<feature type="region of interest" description="Disordered" evidence="5">
    <location>
        <begin position="307"/>
        <end position="396"/>
    </location>
</feature>
<evidence type="ECO:0000256" key="3">
    <source>
        <dbReference type="ARBA" id="ARBA00023134"/>
    </source>
</evidence>
<evidence type="ECO:0000256" key="2">
    <source>
        <dbReference type="ARBA" id="ARBA00022741"/>
    </source>
</evidence>
<feature type="domain" description="AIG1-type G" evidence="6">
    <location>
        <begin position="12"/>
        <end position="211"/>
    </location>
</feature>
<dbReference type="FunFam" id="3.40.50.300:FF:000366">
    <property type="entry name" value="GTPase, IMAP family member 2"/>
    <property type="match status" value="1"/>
</dbReference>
<feature type="compositionally biased region" description="Basic and acidic residues" evidence="5">
    <location>
        <begin position="363"/>
        <end position="396"/>
    </location>
</feature>
<dbReference type="AlphaFoldDB" id="A0A3Q2ZJV1"/>
<dbReference type="Ensembl" id="ENSKMAT00000003183.1">
    <property type="protein sequence ID" value="ENSKMAP00000003120.1"/>
    <property type="gene ID" value="ENSKMAG00000002395.1"/>
</dbReference>
<organism evidence="7 8">
    <name type="scientific">Kryptolebias marmoratus</name>
    <name type="common">Mangrove killifish</name>
    <name type="synonym">Rivulus marmoratus</name>
    <dbReference type="NCBI Taxonomy" id="37003"/>
    <lineage>
        <taxon>Eukaryota</taxon>
        <taxon>Metazoa</taxon>
        <taxon>Chordata</taxon>
        <taxon>Craniata</taxon>
        <taxon>Vertebrata</taxon>
        <taxon>Euteleostomi</taxon>
        <taxon>Actinopterygii</taxon>
        <taxon>Neopterygii</taxon>
        <taxon>Teleostei</taxon>
        <taxon>Neoteleostei</taxon>
        <taxon>Acanthomorphata</taxon>
        <taxon>Ovalentaria</taxon>
        <taxon>Atherinomorphae</taxon>
        <taxon>Cyprinodontiformes</taxon>
        <taxon>Rivulidae</taxon>
        <taxon>Kryptolebias</taxon>
    </lineage>
</organism>
<proteinExistence type="inferred from homology"/>
<dbReference type="InterPro" id="IPR027417">
    <property type="entry name" value="P-loop_NTPase"/>
</dbReference>
<evidence type="ECO:0000256" key="4">
    <source>
        <dbReference type="SAM" id="Coils"/>
    </source>
</evidence>
<dbReference type="GO" id="GO:0005525">
    <property type="term" value="F:GTP binding"/>
    <property type="evidence" value="ECO:0007669"/>
    <property type="project" value="UniProtKB-KW"/>
</dbReference>
<dbReference type="KEGG" id="kmr:108250296"/>
<keyword evidence="4" id="KW-0175">Coiled coil</keyword>
<dbReference type="OMA" id="WIRRIFR"/>
<keyword evidence="8" id="KW-1185">Reference proteome</keyword>
<dbReference type="STRING" id="37003.ENSKMAP00000003120"/>
<dbReference type="GeneTree" id="ENSGT01120000271858"/>
<keyword evidence="3" id="KW-0342">GTP-binding</keyword>
<dbReference type="RefSeq" id="XP_017295591.1">
    <property type="nucleotide sequence ID" value="XM_017440102.3"/>
</dbReference>
<dbReference type="SUPFAM" id="SSF52540">
    <property type="entry name" value="P-loop containing nucleoside triphosphate hydrolases"/>
    <property type="match status" value="1"/>
</dbReference>
<reference evidence="7" key="1">
    <citation type="submission" date="2025-08" db="UniProtKB">
        <authorList>
            <consortium name="Ensembl"/>
        </authorList>
    </citation>
    <scope>IDENTIFICATION</scope>
</reference>
<reference evidence="7" key="2">
    <citation type="submission" date="2025-09" db="UniProtKB">
        <authorList>
            <consortium name="Ensembl"/>
        </authorList>
    </citation>
    <scope>IDENTIFICATION</scope>
</reference>
<dbReference type="CDD" id="cd01852">
    <property type="entry name" value="AIG1"/>
    <property type="match status" value="1"/>
</dbReference>
<evidence type="ECO:0000256" key="5">
    <source>
        <dbReference type="SAM" id="MobiDB-lite"/>
    </source>
</evidence>
<keyword evidence="2" id="KW-0547">Nucleotide-binding</keyword>
<dbReference type="PROSITE" id="PS51720">
    <property type="entry name" value="G_AIG1"/>
    <property type="match status" value="1"/>
</dbReference>
<accession>A0A3Q2ZJV1</accession>
<dbReference type="InterPro" id="IPR045058">
    <property type="entry name" value="GIMA/IAN/Toc"/>
</dbReference>
<evidence type="ECO:0000313" key="8">
    <source>
        <dbReference type="Proteomes" id="UP000264800"/>
    </source>
</evidence>
<dbReference type="OrthoDB" id="5985928at2759"/>
<dbReference type="Proteomes" id="UP000264800">
    <property type="component" value="Unplaced"/>
</dbReference>
<feature type="compositionally biased region" description="Basic and acidic residues" evidence="5">
    <location>
        <begin position="335"/>
        <end position="356"/>
    </location>
</feature>
<evidence type="ECO:0000256" key="1">
    <source>
        <dbReference type="ARBA" id="ARBA00008535"/>
    </source>
</evidence>
<dbReference type="PANTHER" id="PTHR10903">
    <property type="entry name" value="GTPASE, IMAP FAMILY MEMBER-RELATED"/>
    <property type="match status" value="1"/>
</dbReference>
<feature type="compositionally biased region" description="Basic and acidic residues" evidence="5">
    <location>
        <begin position="511"/>
        <end position="542"/>
    </location>
</feature>
<sequence length="553" mass="64663">MSTSAGTIMRNSDQLRIVLVGKTGIGKSASGNTILGRQWFQSRCSPRSLTLECATAAAVVDGQKVAVIDTPGLTDTKFGSDKTAEDLSPCIAFSAPGPHVFLVIVSLSRFTQEEKQTVKRIQEVFGEAADRYCMVLFTHGDLLDGGSIEDFLADSPDLQELVSSCNNQFHVFNNKLKDKKPQVIELLQKIRNIVQKNGGSHYTSGMFKEAERDMKKEKQRIQREKEEEIRKRKEDMEREIEEGCKKELQNLQEELQKLQTNREGKPHILSEKEEKIQDIDVSEGQWVMVADGARSCPVGTLIQFESEGTALTNDELRAEGAIEEDTQNMLEEKEEERRKEQKEKERKRQKENEKVSENIQTERGGEGKRQRKEKEEERKMGYSELREGDFRDDERNVGSQHTIGMFYETQNKEKKAQVCKEKEKMGKEMFDKKFLNIFEQLQNEIKKEREESQSQLAAMMATFNEQREREFKKQEERIQNIVDKKFRKIFEMFQEERQQILKEKEEEMEELRRKLQEDCEKEKISELQTERREREERERERAYMSGFNRKRDK</sequence>
<comment type="similarity">
    <text evidence="1">Belongs to the TRAFAC class TrmE-Era-EngA-EngB-Septin-like GTPase superfamily. AIG1/Toc34/Toc159-like paraseptin GTPase family. IAN subfamily.</text>
</comment>
<feature type="region of interest" description="Disordered" evidence="5">
    <location>
        <begin position="511"/>
        <end position="553"/>
    </location>
</feature>
<dbReference type="Gene3D" id="3.40.50.300">
    <property type="entry name" value="P-loop containing nucleotide triphosphate hydrolases"/>
    <property type="match status" value="1"/>
</dbReference>
<name>A0A3Q2ZJV1_KRYMA</name>
<dbReference type="PANTHER" id="PTHR10903:SF112">
    <property type="entry name" value="SI:CH211-113E8.5"/>
    <property type="match status" value="1"/>
</dbReference>
<evidence type="ECO:0000259" key="6">
    <source>
        <dbReference type="PROSITE" id="PS51720"/>
    </source>
</evidence>
<dbReference type="Pfam" id="PF04548">
    <property type="entry name" value="AIG1"/>
    <property type="match status" value="1"/>
</dbReference>
<feature type="coiled-coil region" evidence="4">
    <location>
        <begin position="207"/>
        <end position="261"/>
    </location>
</feature>